<reference evidence="3 4" key="1">
    <citation type="submission" date="2019-08" db="EMBL/GenBank/DDBJ databases">
        <title>In-depth cultivation of the pig gut microbiome towards novel bacterial diversity and tailored functional studies.</title>
        <authorList>
            <person name="Wylensek D."/>
            <person name="Hitch T.C.A."/>
            <person name="Clavel T."/>
        </authorList>
    </citation>
    <scope>NUCLEOTIDE SEQUENCE [LARGE SCALE GENOMIC DNA]</scope>
    <source>
        <strain evidence="3 4">WCA-389-WT-5B</strain>
    </source>
</reference>
<keyword evidence="2" id="KW-1133">Transmembrane helix</keyword>
<feature type="compositionally biased region" description="Polar residues" evidence="1">
    <location>
        <begin position="89"/>
        <end position="100"/>
    </location>
</feature>
<feature type="region of interest" description="Disordered" evidence="1">
    <location>
        <begin position="57"/>
        <end position="135"/>
    </location>
</feature>
<gene>
    <name evidence="3" type="ORF">FX155_04010</name>
</gene>
<proteinExistence type="predicted"/>
<keyword evidence="2" id="KW-0472">Membrane</keyword>
<feature type="compositionally biased region" description="Basic and acidic residues" evidence="1">
    <location>
        <begin position="58"/>
        <end position="72"/>
    </location>
</feature>
<keyword evidence="2" id="KW-0812">Transmembrane</keyword>
<evidence type="ECO:0000256" key="2">
    <source>
        <dbReference type="SAM" id="Phobius"/>
    </source>
</evidence>
<sequence>MLRRIMKWLTGFPEGKQPEAASSLRERPRFSPQRLLSIILIAVLAAGLFFWRSLSTQRAEEKAAQERNRIMDQQKTGPKTAAPKKSFPQAGQKQTPAMNKQTAAPLPQPAQPQGPVPTGPKVKAQTPPMIQPKAR</sequence>
<organism evidence="3 4">
    <name type="scientific">Acidaminococcus fermentans</name>
    <dbReference type="NCBI Taxonomy" id="905"/>
    <lineage>
        <taxon>Bacteria</taxon>
        <taxon>Bacillati</taxon>
        <taxon>Bacillota</taxon>
        <taxon>Negativicutes</taxon>
        <taxon>Acidaminococcales</taxon>
        <taxon>Acidaminococcaceae</taxon>
        <taxon>Acidaminococcus</taxon>
    </lineage>
</organism>
<dbReference type="RefSeq" id="WP_154487839.1">
    <property type="nucleotide sequence ID" value="NZ_VULN01000004.1"/>
</dbReference>
<accession>A0A6N7VL41</accession>
<comment type="caution">
    <text evidence="3">The sequence shown here is derived from an EMBL/GenBank/DDBJ whole genome shotgun (WGS) entry which is preliminary data.</text>
</comment>
<feature type="transmembrane region" description="Helical" evidence="2">
    <location>
        <begin position="35"/>
        <end position="54"/>
    </location>
</feature>
<evidence type="ECO:0000256" key="1">
    <source>
        <dbReference type="SAM" id="MobiDB-lite"/>
    </source>
</evidence>
<dbReference type="Proteomes" id="UP000441455">
    <property type="component" value="Unassembled WGS sequence"/>
</dbReference>
<dbReference type="AlphaFoldDB" id="A0A6N7VL41"/>
<evidence type="ECO:0000313" key="3">
    <source>
        <dbReference type="EMBL" id="MSS81770.1"/>
    </source>
</evidence>
<protein>
    <submittedName>
        <fullName evidence="3">Uncharacterized protein</fullName>
    </submittedName>
</protein>
<dbReference type="OrthoDB" id="3035892at2"/>
<evidence type="ECO:0000313" key="4">
    <source>
        <dbReference type="Proteomes" id="UP000441455"/>
    </source>
</evidence>
<feature type="compositionally biased region" description="Pro residues" evidence="1">
    <location>
        <begin position="106"/>
        <end position="118"/>
    </location>
</feature>
<dbReference type="EMBL" id="VULN01000004">
    <property type="protein sequence ID" value="MSS81770.1"/>
    <property type="molecule type" value="Genomic_DNA"/>
</dbReference>
<name>A0A6N7VL41_ACIFE</name>